<dbReference type="HOGENOM" id="CLU_028458_5_2_10"/>
<accession>H1DDJ9</accession>
<dbReference type="RefSeq" id="WP_009135489.1">
    <property type="nucleotide sequence ID" value="NZ_JH594596.1"/>
</dbReference>
<name>H1DDJ9_9BACT</name>
<dbReference type="AlphaFoldDB" id="H1DDJ9"/>
<comment type="caution">
    <text evidence="1">The sequence shown here is derived from an EMBL/GenBank/DDBJ whole genome shotgun (WGS) entry which is preliminary data.</text>
</comment>
<dbReference type="GO" id="GO:0003824">
    <property type="term" value="F:catalytic activity"/>
    <property type="evidence" value="ECO:0007669"/>
    <property type="project" value="InterPro"/>
</dbReference>
<dbReference type="STRING" id="742817.HMPREF9449_00335"/>
<reference evidence="1 2" key="1">
    <citation type="submission" date="2012-01" db="EMBL/GenBank/DDBJ databases">
        <title>The Genome Sequence of Odoribacter laneus YIT 12061.</title>
        <authorList>
            <consortium name="The Broad Institute Genome Sequencing Platform"/>
            <person name="Earl A."/>
            <person name="Ward D."/>
            <person name="Feldgarden M."/>
            <person name="Gevers D."/>
            <person name="Morotomi M."/>
            <person name="Young S.K."/>
            <person name="Zeng Q."/>
            <person name="Gargeya S."/>
            <person name="Fitzgerald M."/>
            <person name="Haas B."/>
            <person name="Abouelleil A."/>
            <person name="Alvarado L."/>
            <person name="Arachchi H.M."/>
            <person name="Berlin A."/>
            <person name="Chapman S.B."/>
            <person name="Gearin G."/>
            <person name="Goldberg J."/>
            <person name="Griggs A."/>
            <person name="Gujja S."/>
            <person name="Hansen M."/>
            <person name="Heiman D."/>
            <person name="Howarth C."/>
            <person name="Larimer J."/>
            <person name="Lui A."/>
            <person name="MacDonald P.J.P."/>
            <person name="McCowen C."/>
            <person name="Montmayeur A."/>
            <person name="Murphy C."/>
            <person name="Neiman D."/>
            <person name="Pearson M."/>
            <person name="Priest M."/>
            <person name="Roberts A."/>
            <person name="Saif S."/>
            <person name="Shea T."/>
            <person name="Sisk P."/>
            <person name="Stolte C."/>
            <person name="Sykes S."/>
            <person name="Wortman J."/>
            <person name="Nusbaum C."/>
            <person name="Birren B."/>
        </authorList>
    </citation>
    <scope>NUCLEOTIDE SEQUENCE [LARGE SCALE GENOMIC DNA]</scope>
    <source>
        <strain evidence="1 2">YIT 12061</strain>
    </source>
</reference>
<dbReference type="PATRIC" id="fig|742817.3.peg.352"/>
<evidence type="ECO:0000313" key="2">
    <source>
        <dbReference type="Proteomes" id="UP000004892"/>
    </source>
</evidence>
<dbReference type="GeneID" id="98067991"/>
<gene>
    <name evidence="1" type="ORF">HMPREF9449_00335</name>
</gene>
<organism evidence="1 2">
    <name type="scientific">Odoribacter laneus YIT 12061</name>
    <dbReference type="NCBI Taxonomy" id="742817"/>
    <lineage>
        <taxon>Bacteria</taxon>
        <taxon>Pseudomonadati</taxon>
        <taxon>Bacteroidota</taxon>
        <taxon>Bacteroidia</taxon>
        <taxon>Bacteroidales</taxon>
        <taxon>Odoribacteraceae</taxon>
        <taxon>Odoribacter</taxon>
    </lineage>
</organism>
<dbReference type="Proteomes" id="UP000004892">
    <property type="component" value="Unassembled WGS sequence"/>
</dbReference>
<dbReference type="InterPro" id="IPR036663">
    <property type="entry name" value="Fumarylacetoacetase_C_sf"/>
</dbReference>
<sequence length="188" mass="21516">MKLLCAEYNSEGRMTVGVVGDNALLRNNNDFYFPAFTQELSCVPQLVFRACKLGKGISERFSRRYYDAVGVGLRFYADTLEQDLQKLKLPSGLSASFDDSAAISELSEYAGETTRYALQIDEQLVFEGNSTELPVSVDRFVAKASEYYMIKIGDFFFCGNPFRHRGLQINTRIRMYMNDVCRMDFYVR</sequence>
<proteinExistence type="predicted"/>
<dbReference type="EMBL" id="ADMC01000005">
    <property type="protein sequence ID" value="EHP50646.1"/>
    <property type="molecule type" value="Genomic_DNA"/>
</dbReference>
<protein>
    <submittedName>
        <fullName evidence="1">Uncharacterized protein</fullName>
    </submittedName>
</protein>
<dbReference type="eggNOG" id="COG0179">
    <property type="taxonomic scope" value="Bacteria"/>
</dbReference>
<dbReference type="SUPFAM" id="SSF56529">
    <property type="entry name" value="FAH"/>
    <property type="match status" value="1"/>
</dbReference>
<keyword evidence="2" id="KW-1185">Reference proteome</keyword>
<dbReference type="Gene3D" id="3.90.850.10">
    <property type="entry name" value="Fumarylacetoacetase-like, C-terminal domain"/>
    <property type="match status" value="1"/>
</dbReference>
<evidence type="ECO:0000313" key="1">
    <source>
        <dbReference type="EMBL" id="EHP50646.1"/>
    </source>
</evidence>